<dbReference type="SUPFAM" id="SSF54171">
    <property type="entry name" value="DNA-binding domain"/>
    <property type="match status" value="1"/>
</dbReference>
<evidence type="ECO:0000256" key="2">
    <source>
        <dbReference type="ARBA" id="ARBA00023015"/>
    </source>
</evidence>
<dbReference type="Pfam" id="PF00847">
    <property type="entry name" value="AP2"/>
    <property type="match status" value="1"/>
</dbReference>
<dbReference type="AlphaFoldDB" id="A0A2K1IAS5"/>
<dbReference type="Gramene" id="Pp3c27_5180V3.1">
    <property type="protein sequence ID" value="Pp3c27_5180V3.1"/>
    <property type="gene ID" value="Pp3c27_5180"/>
</dbReference>
<dbReference type="Gene3D" id="3.30.730.10">
    <property type="entry name" value="AP2/ERF domain"/>
    <property type="match status" value="1"/>
</dbReference>
<dbReference type="GO" id="GO:0003677">
    <property type="term" value="F:DNA binding"/>
    <property type="evidence" value="ECO:0007669"/>
    <property type="project" value="UniProtKB-KW"/>
</dbReference>
<keyword evidence="4" id="KW-0804">Transcription</keyword>
<evidence type="ECO:0000313" key="8">
    <source>
        <dbReference type="EMBL" id="PNR26379.1"/>
    </source>
</evidence>
<dbReference type="Proteomes" id="UP000006727">
    <property type="component" value="Chromosome 27"/>
</dbReference>
<dbReference type="InterPro" id="IPR036955">
    <property type="entry name" value="AP2/ERF_dom_sf"/>
</dbReference>
<sequence>MALHDMLLSSRILTKRKRRDETSEVPIKNTIIGGFRGNSDQNKDRTWIACHQCSGSTLHSHSNRCVLHCSSPKYISDFVMEGAATLDESSVDSYGNTLSGGSESFGVFHTNFHCRGADGSDDQLLLPITSPFTSIGTSLPSNSDLEQLDLDGIAAVIGHNVLFGTNRYSEGRYAYSNTMTTIRSQPSSWNSRIPFEVDDKIAQMMPSLTANIPGLNRESGGNQHADGFNAELPKFSMENSSITSSNSLSKPEISRLSSQLQDVREAIASEFNLDSLKQSCGEMVGPQVTSRTATSADSAARRETAGKMGRAFRGVRKRPWGRWSAEIRDRIGRCRHWLGTFDTAEDAARAYDSAARALRGAKAKTNFEVGYTSESIQTHN</sequence>
<keyword evidence="3" id="KW-0238">DNA-binding</keyword>
<dbReference type="EnsemblPlants" id="Pp3c27_5180V3.1">
    <property type="protein sequence ID" value="Pp3c27_5180V3.1"/>
    <property type="gene ID" value="Pp3c27_5180"/>
</dbReference>
<reference evidence="8 10" key="2">
    <citation type="journal article" date="2018" name="Plant J.">
        <title>The Physcomitrella patens chromosome-scale assembly reveals moss genome structure and evolution.</title>
        <authorList>
            <person name="Lang D."/>
            <person name="Ullrich K.K."/>
            <person name="Murat F."/>
            <person name="Fuchs J."/>
            <person name="Jenkins J."/>
            <person name="Haas F.B."/>
            <person name="Piednoel M."/>
            <person name="Gundlach H."/>
            <person name="Van Bel M."/>
            <person name="Meyberg R."/>
            <person name="Vives C."/>
            <person name="Morata J."/>
            <person name="Symeonidi A."/>
            <person name="Hiss M."/>
            <person name="Muchero W."/>
            <person name="Kamisugi Y."/>
            <person name="Saleh O."/>
            <person name="Blanc G."/>
            <person name="Decker E.L."/>
            <person name="van Gessel N."/>
            <person name="Grimwood J."/>
            <person name="Hayes R.D."/>
            <person name="Graham S.W."/>
            <person name="Gunter L.E."/>
            <person name="McDaniel S.F."/>
            <person name="Hoernstein S.N.W."/>
            <person name="Larsson A."/>
            <person name="Li F.W."/>
            <person name="Perroud P.F."/>
            <person name="Phillips J."/>
            <person name="Ranjan P."/>
            <person name="Rokshar D.S."/>
            <person name="Rothfels C.J."/>
            <person name="Schneider L."/>
            <person name="Shu S."/>
            <person name="Stevenson D.W."/>
            <person name="Thummler F."/>
            <person name="Tillich M."/>
            <person name="Villarreal Aguilar J.C."/>
            <person name="Widiez T."/>
            <person name="Wong G.K."/>
            <person name="Wymore A."/>
            <person name="Zhang Y."/>
            <person name="Zimmer A.D."/>
            <person name="Quatrano R.S."/>
            <person name="Mayer K.F.X."/>
            <person name="Goodstein D."/>
            <person name="Casacuberta J.M."/>
            <person name="Vandepoele K."/>
            <person name="Reski R."/>
            <person name="Cuming A.C."/>
            <person name="Tuskan G.A."/>
            <person name="Maumus F."/>
            <person name="Salse J."/>
            <person name="Schmutz J."/>
            <person name="Rensing S.A."/>
        </authorList>
    </citation>
    <scope>NUCLEOTIDE SEQUENCE [LARGE SCALE GENOMIC DNA]</scope>
    <source>
        <strain evidence="9 10">cv. Gransden 2004</strain>
    </source>
</reference>
<dbReference type="GO" id="GO:0003700">
    <property type="term" value="F:DNA-binding transcription factor activity"/>
    <property type="evidence" value="ECO:0007669"/>
    <property type="project" value="InterPro"/>
</dbReference>
<gene>
    <name evidence="9" type="primary">LOC112278481</name>
    <name evidence="8" type="ORF">PHYPA_030954</name>
</gene>
<dbReference type="RefSeq" id="XP_024367805.1">
    <property type="nucleotide sequence ID" value="XM_024512037.2"/>
</dbReference>
<name>A0A2K1IAS5_PHYPA</name>
<dbReference type="RefSeq" id="XP_024367804.1">
    <property type="nucleotide sequence ID" value="XM_024512036.2"/>
</dbReference>
<keyword evidence="2" id="KW-0805">Transcription regulation</keyword>
<dbReference type="InterPro" id="IPR016177">
    <property type="entry name" value="DNA-bd_dom_sf"/>
</dbReference>
<reference evidence="9" key="3">
    <citation type="submission" date="2020-12" db="UniProtKB">
        <authorList>
            <consortium name="EnsemblPlants"/>
        </authorList>
    </citation>
    <scope>IDENTIFICATION</scope>
</reference>
<dbReference type="PRINTS" id="PR00367">
    <property type="entry name" value="ETHRSPELEMNT"/>
</dbReference>
<evidence type="ECO:0000259" key="7">
    <source>
        <dbReference type="PROSITE" id="PS51032"/>
    </source>
</evidence>
<accession>A0A2K1IAS5</accession>
<dbReference type="RefSeq" id="XP_024367808.1">
    <property type="nucleotide sequence ID" value="XM_024512040.2"/>
</dbReference>
<dbReference type="PaxDb" id="3218-PP1S276_72V6.1"/>
<keyword evidence="5" id="KW-0539">Nucleus</keyword>
<evidence type="ECO:0000256" key="1">
    <source>
        <dbReference type="ARBA" id="ARBA00004123"/>
    </source>
</evidence>
<dbReference type="PANTHER" id="PTHR31677:SF75">
    <property type="entry name" value="ETHYLENE-RESPONSIVE TRANSCRIPTION FACTOR ERF084"/>
    <property type="match status" value="1"/>
</dbReference>
<dbReference type="RefSeq" id="XP_024367802.1">
    <property type="nucleotide sequence ID" value="XM_024512034.2"/>
</dbReference>
<feature type="compositionally biased region" description="Low complexity" evidence="6">
    <location>
        <begin position="289"/>
        <end position="298"/>
    </location>
</feature>
<dbReference type="RefSeq" id="XP_024367803.1">
    <property type="nucleotide sequence ID" value="XM_024512035.2"/>
</dbReference>
<dbReference type="InterPro" id="IPR001471">
    <property type="entry name" value="AP2/ERF_dom"/>
</dbReference>
<proteinExistence type="predicted"/>
<dbReference type="PANTHER" id="PTHR31677">
    <property type="entry name" value="AP2 DOMAIN CLASS TRANSCRIPTION FACTOR"/>
    <property type="match status" value="1"/>
</dbReference>
<dbReference type="OrthoDB" id="1926799at2759"/>
<feature type="domain" description="AP2/ERF" evidence="7">
    <location>
        <begin position="311"/>
        <end position="368"/>
    </location>
</feature>
<protein>
    <recommendedName>
        <fullName evidence="7">AP2/ERF domain-containing protein</fullName>
    </recommendedName>
</protein>
<evidence type="ECO:0000256" key="5">
    <source>
        <dbReference type="ARBA" id="ARBA00023242"/>
    </source>
</evidence>
<dbReference type="EnsemblPlants" id="Pp3c27_5180V3.2">
    <property type="protein sequence ID" value="Pp3c27_5180V3.2"/>
    <property type="gene ID" value="Pp3c27_5180"/>
</dbReference>
<evidence type="ECO:0000256" key="4">
    <source>
        <dbReference type="ARBA" id="ARBA00023163"/>
    </source>
</evidence>
<dbReference type="SMART" id="SM00380">
    <property type="entry name" value="AP2"/>
    <property type="match status" value="1"/>
</dbReference>
<evidence type="ECO:0000256" key="6">
    <source>
        <dbReference type="SAM" id="MobiDB-lite"/>
    </source>
</evidence>
<dbReference type="RefSeq" id="XP_073388169.1">
    <property type="nucleotide sequence ID" value="XM_073532068.1"/>
</dbReference>
<dbReference type="EMBL" id="ABEU02000027">
    <property type="protein sequence ID" value="PNR26379.1"/>
    <property type="molecule type" value="Genomic_DNA"/>
</dbReference>
<reference evidence="8 10" key="1">
    <citation type="journal article" date="2008" name="Science">
        <title>The Physcomitrella genome reveals evolutionary insights into the conquest of land by plants.</title>
        <authorList>
            <person name="Rensing S."/>
            <person name="Lang D."/>
            <person name="Zimmer A."/>
            <person name="Terry A."/>
            <person name="Salamov A."/>
            <person name="Shapiro H."/>
            <person name="Nishiyama T."/>
            <person name="Perroud P.-F."/>
            <person name="Lindquist E."/>
            <person name="Kamisugi Y."/>
            <person name="Tanahashi T."/>
            <person name="Sakakibara K."/>
            <person name="Fujita T."/>
            <person name="Oishi K."/>
            <person name="Shin-I T."/>
            <person name="Kuroki Y."/>
            <person name="Toyoda A."/>
            <person name="Suzuki Y."/>
            <person name="Hashimoto A."/>
            <person name="Yamaguchi K."/>
            <person name="Sugano A."/>
            <person name="Kohara Y."/>
            <person name="Fujiyama A."/>
            <person name="Anterola A."/>
            <person name="Aoki S."/>
            <person name="Ashton N."/>
            <person name="Barbazuk W.B."/>
            <person name="Barker E."/>
            <person name="Bennetzen J."/>
            <person name="Bezanilla M."/>
            <person name="Blankenship R."/>
            <person name="Cho S.H."/>
            <person name="Dutcher S."/>
            <person name="Estelle M."/>
            <person name="Fawcett J.A."/>
            <person name="Gundlach H."/>
            <person name="Hanada K."/>
            <person name="Heyl A."/>
            <person name="Hicks K.A."/>
            <person name="Hugh J."/>
            <person name="Lohr M."/>
            <person name="Mayer K."/>
            <person name="Melkozernov A."/>
            <person name="Murata T."/>
            <person name="Nelson D."/>
            <person name="Pils B."/>
            <person name="Prigge M."/>
            <person name="Reiss B."/>
            <person name="Renner T."/>
            <person name="Rombauts S."/>
            <person name="Rushton P."/>
            <person name="Sanderfoot A."/>
            <person name="Schween G."/>
            <person name="Shiu S.-H."/>
            <person name="Stueber K."/>
            <person name="Theodoulou F.L."/>
            <person name="Tu H."/>
            <person name="Van de Peer Y."/>
            <person name="Verrier P.J."/>
            <person name="Waters E."/>
            <person name="Wood A."/>
            <person name="Yang L."/>
            <person name="Cove D."/>
            <person name="Cuming A."/>
            <person name="Hasebe M."/>
            <person name="Lucas S."/>
            <person name="Mishler D.B."/>
            <person name="Reski R."/>
            <person name="Grigoriev I."/>
            <person name="Quatrano R.S."/>
            <person name="Boore J.L."/>
        </authorList>
    </citation>
    <scope>NUCLEOTIDE SEQUENCE [LARGE SCALE GENOMIC DNA]</scope>
    <source>
        <strain evidence="9 10">cv. Gransden 2004</strain>
    </source>
</reference>
<dbReference type="FunFam" id="3.30.730.10:FF:000001">
    <property type="entry name" value="Ethylene-responsive transcription factor 2"/>
    <property type="match status" value="1"/>
</dbReference>
<dbReference type="PROSITE" id="PS51032">
    <property type="entry name" value="AP2_ERF"/>
    <property type="match status" value="1"/>
</dbReference>
<evidence type="ECO:0000313" key="9">
    <source>
        <dbReference type="EnsemblPlants" id="Pp3c27_5180V3.1"/>
    </source>
</evidence>
<dbReference type="GO" id="GO:0005634">
    <property type="term" value="C:nucleus"/>
    <property type="evidence" value="ECO:0007669"/>
    <property type="project" value="UniProtKB-SubCell"/>
</dbReference>
<dbReference type="GeneID" id="112278481"/>
<evidence type="ECO:0000313" key="10">
    <source>
        <dbReference type="Proteomes" id="UP000006727"/>
    </source>
</evidence>
<organism evidence="8">
    <name type="scientific">Physcomitrium patens</name>
    <name type="common">Spreading-leaved earth moss</name>
    <name type="synonym">Physcomitrella patens</name>
    <dbReference type="NCBI Taxonomy" id="3218"/>
    <lineage>
        <taxon>Eukaryota</taxon>
        <taxon>Viridiplantae</taxon>
        <taxon>Streptophyta</taxon>
        <taxon>Embryophyta</taxon>
        <taxon>Bryophyta</taxon>
        <taxon>Bryophytina</taxon>
        <taxon>Bryopsida</taxon>
        <taxon>Funariidae</taxon>
        <taxon>Funariales</taxon>
        <taxon>Funariaceae</taxon>
        <taxon>Physcomitrium</taxon>
    </lineage>
</organism>
<dbReference type="CDD" id="cd00018">
    <property type="entry name" value="AP2"/>
    <property type="match status" value="1"/>
</dbReference>
<dbReference type="Gramene" id="Pp3c27_5180V3.2">
    <property type="protein sequence ID" value="Pp3c27_5180V3.2"/>
    <property type="gene ID" value="Pp3c27_5180"/>
</dbReference>
<comment type="subcellular location">
    <subcellularLocation>
        <location evidence="1">Nucleus</location>
    </subcellularLocation>
</comment>
<feature type="region of interest" description="Disordered" evidence="6">
    <location>
        <begin position="287"/>
        <end position="306"/>
    </location>
</feature>
<keyword evidence="10" id="KW-1185">Reference proteome</keyword>
<evidence type="ECO:0000256" key="3">
    <source>
        <dbReference type="ARBA" id="ARBA00023125"/>
    </source>
</evidence>